<protein>
    <submittedName>
        <fullName evidence="2">GCN5-related N-acetyltransferase</fullName>
    </submittedName>
</protein>
<reference evidence="2 3" key="1">
    <citation type="journal article" date="2021" name="Environ. Microbiol.">
        <title>Gene family expansions and transcriptome signatures uncover fungal adaptations to wood decay.</title>
        <authorList>
            <person name="Hage H."/>
            <person name="Miyauchi S."/>
            <person name="Viragh M."/>
            <person name="Drula E."/>
            <person name="Min B."/>
            <person name="Chaduli D."/>
            <person name="Navarro D."/>
            <person name="Favel A."/>
            <person name="Norest M."/>
            <person name="Lesage-Meessen L."/>
            <person name="Balint B."/>
            <person name="Merenyi Z."/>
            <person name="de Eugenio L."/>
            <person name="Morin E."/>
            <person name="Martinez A.T."/>
            <person name="Baldrian P."/>
            <person name="Stursova M."/>
            <person name="Martinez M.J."/>
            <person name="Novotny C."/>
            <person name="Magnuson J.K."/>
            <person name="Spatafora J.W."/>
            <person name="Maurice S."/>
            <person name="Pangilinan J."/>
            <person name="Andreopoulos W."/>
            <person name="LaButti K."/>
            <person name="Hundley H."/>
            <person name="Na H."/>
            <person name="Kuo A."/>
            <person name="Barry K."/>
            <person name="Lipzen A."/>
            <person name="Henrissat B."/>
            <person name="Riley R."/>
            <person name="Ahrendt S."/>
            <person name="Nagy L.G."/>
            <person name="Grigoriev I.V."/>
            <person name="Martin F."/>
            <person name="Rosso M.N."/>
        </authorList>
    </citation>
    <scope>NUCLEOTIDE SEQUENCE [LARGE SCALE GENOMIC DNA]</scope>
    <source>
        <strain evidence="2 3">CIRM-BRFM 1785</strain>
    </source>
</reference>
<dbReference type="InterPro" id="IPR000182">
    <property type="entry name" value="GNAT_dom"/>
</dbReference>
<dbReference type="Pfam" id="PF13508">
    <property type="entry name" value="Acetyltransf_7"/>
    <property type="match status" value="1"/>
</dbReference>
<dbReference type="EMBL" id="JADCUA010000026">
    <property type="protein sequence ID" value="KAH9831413.1"/>
    <property type="molecule type" value="Genomic_DNA"/>
</dbReference>
<dbReference type="GeneID" id="72006592"/>
<proteinExistence type="predicted"/>
<dbReference type="SUPFAM" id="SSF55729">
    <property type="entry name" value="Acyl-CoA N-acyltransferases (Nat)"/>
    <property type="match status" value="1"/>
</dbReference>
<accession>A0ABQ8K3I5</accession>
<dbReference type="CDD" id="cd04301">
    <property type="entry name" value="NAT_SF"/>
    <property type="match status" value="1"/>
</dbReference>
<dbReference type="Proteomes" id="UP000814176">
    <property type="component" value="Unassembled WGS sequence"/>
</dbReference>
<feature type="domain" description="N-acetyltransferase" evidence="1">
    <location>
        <begin position="9"/>
        <end position="163"/>
    </location>
</feature>
<evidence type="ECO:0000259" key="1">
    <source>
        <dbReference type="PROSITE" id="PS51186"/>
    </source>
</evidence>
<comment type="caution">
    <text evidence="2">The sequence shown here is derived from an EMBL/GenBank/DDBJ whole genome shotgun (WGS) entry which is preliminary data.</text>
</comment>
<keyword evidence="3" id="KW-1185">Reference proteome</keyword>
<sequence>MSAVDSDHIFVRQISPDETIALRHAVLWPNHPVSHVLLPEDCRGSHYGAFLPHNDAPVAIISVFKESLPIDMSQEDAQDEVNSAAAARFRKFACDPSYQGRGIGTKLLSHVFEAAVHELGCDVIWCDARLVTAEWYERKGMSRFGDGFYKEDVPYIRMQASLKP</sequence>
<name>A0ABQ8K3I5_9APHY</name>
<dbReference type="PROSITE" id="PS51186">
    <property type="entry name" value="GNAT"/>
    <property type="match status" value="1"/>
</dbReference>
<organism evidence="2 3">
    <name type="scientific">Rhodofomes roseus</name>
    <dbReference type="NCBI Taxonomy" id="34475"/>
    <lineage>
        <taxon>Eukaryota</taxon>
        <taxon>Fungi</taxon>
        <taxon>Dikarya</taxon>
        <taxon>Basidiomycota</taxon>
        <taxon>Agaricomycotina</taxon>
        <taxon>Agaricomycetes</taxon>
        <taxon>Polyporales</taxon>
        <taxon>Rhodofomes</taxon>
    </lineage>
</organism>
<dbReference type="InterPro" id="IPR016181">
    <property type="entry name" value="Acyl_CoA_acyltransferase"/>
</dbReference>
<dbReference type="RefSeq" id="XP_047774540.1">
    <property type="nucleotide sequence ID" value="XM_047925860.1"/>
</dbReference>
<evidence type="ECO:0000313" key="3">
    <source>
        <dbReference type="Proteomes" id="UP000814176"/>
    </source>
</evidence>
<dbReference type="Gene3D" id="3.40.630.30">
    <property type="match status" value="1"/>
</dbReference>
<evidence type="ECO:0000313" key="2">
    <source>
        <dbReference type="EMBL" id="KAH9831413.1"/>
    </source>
</evidence>
<gene>
    <name evidence="2" type="ORF">C8Q71DRAFT_799001</name>
</gene>